<reference evidence="2 3" key="1">
    <citation type="submission" date="2020-08" db="EMBL/GenBank/DDBJ databases">
        <title>Genomic Encyclopedia of Type Strains, Phase III (KMG-III): the genomes of soil and plant-associated and newly described type strains.</title>
        <authorList>
            <person name="Whitman W."/>
        </authorList>
    </citation>
    <scope>NUCLEOTIDE SEQUENCE [LARGE SCALE GENOMIC DNA]</scope>
    <source>
        <strain evidence="2 3">CECT 8640</strain>
    </source>
</reference>
<sequence length="173" mass="18527">MSSTVRDALTALAALLAPDEPDVAGRVVRAHDDPAAYLRAHADRLDDRGIDEPVPNLAWIALVDALADHRLLAEVDWKEDPAEVLSQLRALRSSPTNAGAWIWLDDARTDVPTYDFLQSAGDGLRDGGTALAVLDIESDCYPLVLLRASRARELVDLATTAGFTAGVLGTSEV</sequence>
<evidence type="ECO:0000259" key="1">
    <source>
        <dbReference type="Pfam" id="PF20335"/>
    </source>
</evidence>
<name>A0A841CCJ2_9PSEU</name>
<dbReference type="EMBL" id="JACHJN010000001">
    <property type="protein sequence ID" value="MBB5953897.1"/>
    <property type="molecule type" value="Genomic_DNA"/>
</dbReference>
<dbReference type="AlphaFoldDB" id="A0A841CCJ2"/>
<evidence type="ECO:0000313" key="2">
    <source>
        <dbReference type="EMBL" id="MBB5953897.1"/>
    </source>
</evidence>
<evidence type="ECO:0000313" key="3">
    <source>
        <dbReference type="Proteomes" id="UP000547510"/>
    </source>
</evidence>
<protein>
    <recommendedName>
        <fullName evidence="1">DUF6630 domain-containing protein</fullName>
    </recommendedName>
</protein>
<comment type="caution">
    <text evidence="2">The sequence shown here is derived from an EMBL/GenBank/DDBJ whole genome shotgun (WGS) entry which is preliminary data.</text>
</comment>
<proteinExistence type="predicted"/>
<dbReference type="InterPro" id="IPR046582">
    <property type="entry name" value="DUF6630"/>
</dbReference>
<dbReference type="Pfam" id="PF20335">
    <property type="entry name" value="DUF6630"/>
    <property type="match status" value="1"/>
</dbReference>
<accession>A0A841CCJ2</accession>
<organism evidence="2 3">
    <name type="scientific">Saccharothrix tamanrassetensis</name>
    <dbReference type="NCBI Taxonomy" id="1051531"/>
    <lineage>
        <taxon>Bacteria</taxon>
        <taxon>Bacillati</taxon>
        <taxon>Actinomycetota</taxon>
        <taxon>Actinomycetes</taxon>
        <taxon>Pseudonocardiales</taxon>
        <taxon>Pseudonocardiaceae</taxon>
        <taxon>Saccharothrix</taxon>
    </lineage>
</organism>
<feature type="domain" description="DUF6630" evidence="1">
    <location>
        <begin position="8"/>
        <end position="165"/>
    </location>
</feature>
<keyword evidence="3" id="KW-1185">Reference proteome</keyword>
<gene>
    <name evidence="2" type="ORF">FHS29_000467</name>
</gene>
<dbReference type="Proteomes" id="UP000547510">
    <property type="component" value="Unassembled WGS sequence"/>
</dbReference>
<dbReference type="RefSeq" id="WP_184687708.1">
    <property type="nucleotide sequence ID" value="NZ_JACHJN010000001.1"/>
</dbReference>